<feature type="domain" description="RsbT co-antagonist protein RsbRD N-terminal" evidence="2">
    <location>
        <begin position="11"/>
        <end position="144"/>
    </location>
</feature>
<proteinExistence type="predicted"/>
<dbReference type="EMBL" id="DRBS01000178">
    <property type="protein sequence ID" value="HDD44111.1"/>
    <property type="molecule type" value="Genomic_DNA"/>
</dbReference>
<evidence type="ECO:0000256" key="1">
    <source>
        <dbReference type="SAM" id="Coils"/>
    </source>
</evidence>
<comment type="caution">
    <text evidence="3">The sequence shown here is derived from an EMBL/GenBank/DDBJ whole genome shotgun (WGS) entry which is preliminary data.</text>
</comment>
<sequence length="176" mass="20934">MRKFLSEKKSSILNKWFERIVSTYPLETQKFLRREKDRFANPVRSRVWEGIEGVINALIKGDESNISASLDNIIRIRAVQDFTPAQALAFIFFLKKVVREELAEMTKNSELLNELLEFENKIDELALLCFNIYMQCREKIYEIRVNEIKRLTYSLLKRANLIYEIPDFKDYKKTII</sequence>
<dbReference type="Proteomes" id="UP000886289">
    <property type="component" value="Unassembled WGS sequence"/>
</dbReference>
<evidence type="ECO:0000259" key="2">
    <source>
        <dbReference type="Pfam" id="PF14361"/>
    </source>
</evidence>
<protein>
    <recommendedName>
        <fullName evidence="2">RsbT co-antagonist protein RsbRD N-terminal domain-containing protein</fullName>
    </recommendedName>
</protein>
<accession>A0A7C0Y969</accession>
<dbReference type="Pfam" id="PF14361">
    <property type="entry name" value="RsbRD_N"/>
    <property type="match status" value="1"/>
</dbReference>
<name>A0A7C0Y969_DESA2</name>
<gene>
    <name evidence="3" type="ORF">ENG63_04535</name>
</gene>
<dbReference type="AlphaFoldDB" id="A0A7C0Y969"/>
<reference evidence="3" key="1">
    <citation type="journal article" date="2020" name="mSystems">
        <title>Genome- and Community-Level Interaction Insights into Carbon Utilization and Element Cycling Functions of Hydrothermarchaeota in Hydrothermal Sediment.</title>
        <authorList>
            <person name="Zhou Z."/>
            <person name="Liu Y."/>
            <person name="Xu W."/>
            <person name="Pan J."/>
            <person name="Luo Z.H."/>
            <person name="Li M."/>
        </authorList>
    </citation>
    <scope>NUCLEOTIDE SEQUENCE [LARGE SCALE GENOMIC DNA]</scope>
    <source>
        <strain evidence="3">HyVt-233</strain>
    </source>
</reference>
<keyword evidence="1" id="KW-0175">Coiled coil</keyword>
<evidence type="ECO:0000313" key="3">
    <source>
        <dbReference type="EMBL" id="HDD44111.1"/>
    </source>
</evidence>
<dbReference type="InterPro" id="IPR025751">
    <property type="entry name" value="RsbRD_N_dom"/>
</dbReference>
<organism evidence="3">
    <name type="scientific">Desulfofervidus auxilii</name>
    <dbReference type="NCBI Taxonomy" id="1621989"/>
    <lineage>
        <taxon>Bacteria</taxon>
        <taxon>Pseudomonadati</taxon>
        <taxon>Thermodesulfobacteriota</taxon>
        <taxon>Candidatus Desulfofervidia</taxon>
        <taxon>Candidatus Desulfofervidales</taxon>
        <taxon>Candidatus Desulfofervidaceae</taxon>
        <taxon>Candidatus Desulfofervidus</taxon>
    </lineage>
</organism>
<feature type="coiled-coil region" evidence="1">
    <location>
        <begin position="95"/>
        <end position="128"/>
    </location>
</feature>